<gene>
    <name evidence="4 7" type="primary">whiA</name>
    <name evidence="7" type="ORF">JKK62_05500</name>
</gene>
<evidence type="ECO:0000256" key="4">
    <source>
        <dbReference type="HAMAP-Rule" id="MF_01420"/>
    </source>
</evidence>
<dbReference type="Proteomes" id="UP000633365">
    <property type="component" value="Unassembled WGS sequence"/>
</dbReference>
<dbReference type="InterPro" id="IPR023054">
    <property type="entry name" value="Sporulation_regulator_WhiA_C"/>
</dbReference>
<evidence type="ECO:0000259" key="6">
    <source>
        <dbReference type="Pfam" id="PF14527"/>
    </source>
</evidence>
<dbReference type="HAMAP" id="MF_01420">
    <property type="entry name" value="HTH_type_WhiA"/>
    <property type="match status" value="1"/>
</dbReference>
<evidence type="ECO:0000256" key="2">
    <source>
        <dbReference type="ARBA" id="ARBA00023125"/>
    </source>
</evidence>
<dbReference type="RefSeq" id="WP_186832887.1">
    <property type="nucleotide sequence ID" value="NZ_JAEQMG010000048.1"/>
</dbReference>
<dbReference type="SUPFAM" id="SSF55608">
    <property type="entry name" value="Homing endonucleases"/>
    <property type="match status" value="1"/>
</dbReference>
<keyword evidence="8" id="KW-1185">Reference proteome</keyword>
<organism evidence="7 8">
    <name type="scientific">Ruminococcus difficilis</name>
    <dbReference type="NCBI Taxonomy" id="2763069"/>
    <lineage>
        <taxon>Bacteria</taxon>
        <taxon>Bacillati</taxon>
        <taxon>Bacillota</taxon>
        <taxon>Clostridia</taxon>
        <taxon>Eubacteriales</taxon>
        <taxon>Oscillospiraceae</taxon>
        <taxon>Ruminococcus</taxon>
    </lineage>
</organism>
<comment type="similarity">
    <text evidence="4">Belongs to the WhiA family.</text>
</comment>
<dbReference type="PANTHER" id="PTHR37307">
    <property type="entry name" value="CELL DIVISION PROTEIN WHIA-RELATED"/>
    <property type="match status" value="1"/>
</dbReference>
<comment type="function">
    <text evidence="4">Involved in cell division and chromosome segregation.</text>
</comment>
<dbReference type="AlphaFoldDB" id="A0A934TYJ3"/>
<evidence type="ECO:0000313" key="8">
    <source>
        <dbReference type="Proteomes" id="UP000633365"/>
    </source>
</evidence>
<dbReference type="PANTHER" id="PTHR37307:SF1">
    <property type="entry name" value="CELL DIVISION PROTEIN WHIA-RELATED"/>
    <property type="match status" value="1"/>
</dbReference>
<keyword evidence="1 4" id="KW-0132">Cell division</keyword>
<dbReference type="Pfam" id="PF14527">
    <property type="entry name" value="LAGLIDADG_WhiA"/>
    <property type="match status" value="1"/>
</dbReference>
<dbReference type="Pfam" id="PF02650">
    <property type="entry name" value="HTH_WhiA"/>
    <property type="match status" value="1"/>
</dbReference>
<feature type="domain" description="Sporulation regulator WhiA C-terminal" evidence="5">
    <location>
        <begin position="219"/>
        <end position="302"/>
    </location>
</feature>
<keyword evidence="2 4" id="KW-0238">DNA-binding</keyword>
<dbReference type="GO" id="GO:0043937">
    <property type="term" value="P:regulation of sporulation"/>
    <property type="evidence" value="ECO:0007669"/>
    <property type="project" value="InterPro"/>
</dbReference>
<dbReference type="GO" id="GO:0003677">
    <property type="term" value="F:DNA binding"/>
    <property type="evidence" value="ECO:0007669"/>
    <property type="project" value="UniProtKB-UniRule"/>
</dbReference>
<dbReference type="Gene3D" id="3.10.28.10">
    <property type="entry name" value="Homing endonucleases"/>
    <property type="match status" value="1"/>
</dbReference>
<evidence type="ECO:0000256" key="3">
    <source>
        <dbReference type="ARBA" id="ARBA00023306"/>
    </source>
</evidence>
<reference evidence="7" key="1">
    <citation type="submission" date="2021-01" db="EMBL/GenBank/DDBJ databases">
        <title>Genome public.</title>
        <authorList>
            <person name="Liu C."/>
            <person name="Sun Q."/>
        </authorList>
    </citation>
    <scope>NUCLEOTIDE SEQUENCE</scope>
    <source>
        <strain evidence="7">M6</strain>
    </source>
</reference>
<dbReference type="InterPro" id="IPR003802">
    <property type="entry name" value="Sporulation_regulator_WhiA"/>
</dbReference>
<dbReference type="InterPro" id="IPR027434">
    <property type="entry name" value="Homing_endonucl"/>
</dbReference>
<evidence type="ECO:0000259" key="5">
    <source>
        <dbReference type="Pfam" id="PF02650"/>
    </source>
</evidence>
<protein>
    <recommendedName>
        <fullName evidence="4">Probable cell division protein WhiA</fullName>
    </recommendedName>
</protein>
<dbReference type="GO" id="GO:0051301">
    <property type="term" value="P:cell division"/>
    <property type="evidence" value="ECO:0007669"/>
    <property type="project" value="UniProtKB-UniRule"/>
</dbReference>
<dbReference type="InterPro" id="IPR039518">
    <property type="entry name" value="WhiA_LAGLIDADG_dom"/>
</dbReference>
<evidence type="ECO:0000313" key="7">
    <source>
        <dbReference type="EMBL" id="MBK6088111.1"/>
    </source>
</evidence>
<evidence type="ECO:0000256" key="1">
    <source>
        <dbReference type="ARBA" id="ARBA00022618"/>
    </source>
</evidence>
<feature type="domain" description="WhiA LAGLIDADG-like" evidence="6">
    <location>
        <begin position="122"/>
        <end position="216"/>
    </location>
</feature>
<comment type="caution">
    <text evidence="7">The sequence shown here is derived from an EMBL/GenBank/DDBJ whole genome shotgun (WGS) entry which is preliminary data.</text>
</comment>
<sequence>MSFSSDTKREICQKLSTRAPLQYSELYAMLLLGREFTSRSIIFKTENEDVFSHFVFLISRLFKAKCEVVAPLKGQSGRNRAFTVTVTSPEKCRKIFEHYGHEDRDVNLRVNRANIDDEEEQRAFIRGAFLACGSVTDPEKAYHLEFAVSHRNLCMDICRLVDEIQDCDVSPKLLARGGNYIGYIKDSEQITDLLTYMGAVVASMNVMGTKALKQVRNTANRRANSEIANLQKTASASARQIKAINKLKKDGRYNLLPEELKVVAQLRYDYPELTLRDLGAKLDPPISRSGVNHRLEKIIRLAEED</sequence>
<keyword evidence="3 4" id="KW-0131">Cell cycle</keyword>
<name>A0A934TYJ3_9FIRM</name>
<proteinExistence type="inferred from homology"/>
<dbReference type="NCBIfam" id="TIGR00647">
    <property type="entry name" value="DNA_bind_WhiA"/>
    <property type="match status" value="1"/>
</dbReference>
<dbReference type="EMBL" id="JAEQMG010000048">
    <property type="protein sequence ID" value="MBK6088111.1"/>
    <property type="molecule type" value="Genomic_DNA"/>
</dbReference>
<accession>A0A934TYJ3</accession>